<evidence type="ECO:0000313" key="2">
    <source>
        <dbReference type="EMBL" id="GFG67102.1"/>
    </source>
</evidence>
<protein>
    <submittedName>
        <fullName evidence="3">Tetratricopeptide repeat protein</fullName>
    </submittedName>
</protein>
<dbReference type="InterPro" id="IPR027417">
    <property type="entry name" value="P-loop_NTPase"/>
</dbReference>
<dbReference type="PANTHER" id="PTHR19959:SF119">
    <property type="entry name" value="FUNGAL LIPASE-LIKE DOMAIN-CONTAINING PROTEIN"/>
    <property type="match status" value="1"/>
</dbReference>
<dbReference type="NCBIfam" id="NF047398">
    <property type="entry name" value="AAA_KGGVGR"/>
    <property type="match status" value="1"/>
</dbReference>
<dbReference type="Pfam" id="PF13374">
    <property type="entry name" value="TPR_10"/>
    <property type="match status" value="1"/>
</dbReference>
<dbReference type="AlphaFoldDB" id="A0AAX1J8V7"/>
<dbReference type="EMBL" id="CP065047">
    <property type="protein sequence ID" value="QPI36878.1"/>
    <property type="molecule type" value="Genomic_DNA"/>
</dbReference>
<accession>A0AAX1J8V7</accession>
<dbReference type="InterPro" id="IPR019734">
    <property type="entry name" value="TPR_rpt"/>
</dbReference>
<dbReference type="SMART" id="SM00028">
    <property type="entry name" value="TPR"/>
    <property type="match status" value="5"/>
</dbReference>
<organism evidence="3 5">
    <name type="scientific">Mycobacterium kubicae</name>
    <dbReference type="NCBI Taxonomy" id="120959"/>
    <lineage>
        <taxon>Bacteria</taxon>
        <taxon>Bacillati</taxon>
        <taxon>Actinomycetota</taxon>
        <taxon>Actinomycetes</taxon>
        <taxon>Mycobacteriales</taxon>
        <taxon>Mycobacteriaceae</taxon>
        <taxon>Mycobacterium</taxon>
        <taxon>Mycobacterium simiae complex</taxon>
    </lineage>
</organism>
<evidence type="ECO:0000259" key="1">
    <source>
        <dbReference type="Pfam" id="PF01656"/>
    </source>
</evidence>
<evidence type="ECO:0000313" key="3">
    <source>
        <dbReference type="EMBL" id="QPI36878.1"/>
    </source>
</evidence>
<dbReference type="RefSeq" id="WP_085073999.1">
    <property type="nucleotide sequence ID" value="NZ_BLKU01000005.1"/>
</dbReference>
<dbReference type="KEGG" id="mku:I2456_20885"/>
<dbReference type="InterPro" id="IPR011990">
    <property type="entry name" value="TPR-like_helical_dom_sf"/>
</dbReference>
<reference evidence="3" key="3">
    <citation type="submission" date="2020-11" db="EMBL/GenBank/DDBJ databases">
        <title>Intraspecies plasmid and genomic variation of Mycobacterium kubicae revealed by the complete genome sequences of two clinical isolates.</title>
        <authorList>
            <person name="Hendrix J.R."/>
            <person name="Epperson L.E."/>
            <person name="Honda J.R."/>
            <person name="Strong M."/>
        </authorList>
    </citation>
    <scope>NUCLEOTIDE SEQUENCE</scope>
    <source>
        <strain evidence="3">JCM 13573</strain>
    </source>
</reference>
<sequence length="886" mass="95895">MTRTVSFYSYKGGTGRTLLVANVGVLLARLGLRVVLVDLDLEAPGLPYKFPSETLSGPGVIEWMTSPQRPAIDSLMQPITLDSPFVPGGSLDLIAASEKPSRRYLQAMRQIQEGPLSGKANGAAAALLELKEAISESVAPDLLLIDSRTGITTTNAITTRVLAEDIVVLTLKTDEQLDGTREVLRSLAPLNRPLDEQTPLGLYVLISRVSRSADAAEHIYTEAEKHTVRTVERFLTEPAVPLRTTVKNPRISLLHNDAEIAEREELLMSRDDALSSRQLHLDYLAFCRQLVGSTVDERIDTALSAATSDNQYAEWMRFFGRAEPVGEWGAPILVPETLFAEHEPVRPIAVTVAELRRTPAQSSGQQISLARALHEYGKALLEAGKLEEARAELLEAADLYRAALVDQRALPAGSSIREAAVIGHALALVTLSDVEKSRQDPRGARAALREALKVLTAVSNPSASVRELEAQISSMQAILLTQAGDLKAAALEVEHSLSTLMPRWRPHLRLDVWYQPERDPHRRGGQGVATMLDLLAHIYMQSGDVTRAVRAAQDSTTVWRSYVKNDANRRNNVGLAKSLNNLGNHLRVAHRQDDAETLLKEAVDILRPHAADDPADLPALATALESLAAVYGELGRSNIALSTAEDALHYRRDVVDLDGEPGSQLALASALNNASAQYGALEMHEQAAQRAGEAADLLSDLPESPKQAELLAAALNNLALSSFRAGEIDTALQSAQAAVAAHVRLEGGSPEWRRSHSARALLNLSLILRGAERHPESAEAAQKAVDIARLVSSTDPDLYANCLGVLSSRLVAIGEFGRAVDSARLAVSEYRKLVAKDDQYVTTLAATLDVLASALREMGDDSAAAEASAEAHRIFRTALREFPPDH</sequence>
<dbReference type="SUPFAM" id="SSF52540">
    <property type="entry name" value="P-loop containing nucleoside triphosphate hydrolases"/>
    <property type="match status" value="1"/>
</dbReference>
<dbReference type="Gene3D" id="3.40.50.300">
    <property type="entry name" value="P-loop containing nucleotide triphosphate hydrolases"/>
    <property type="match status" value="1"/>
</dbReference>
<dbReference type="Proteomes" id="UP000465306">
    <property type="component" value="Unassembled WGS sequence"/>
</dbReference>
<dbReference type="InterPro" id="IPR002586">
    <property type="entry name" value="CobQ/CobB/MinD/ParA_Nub-bd_dom"/>
</dbReference>
<reference evidence="2" key="2">
    <citation type="submission" date="2020-02" db="EMBL/GenBank/DDBJ databases">
        <authorList>
            <person name="Matsumoto Y."/>
            <person name="Kinjo T."/>
            <person name="Motooka D."/>
            <person name="Nabeya D."/>
            <person name="Jung N."/>
            <person name="Uechi K."/>
            <person name="Horii T."/>
            <person name="Iida T."/>
            <person name="Fujita J."/>
            <person name="Nakamura S."/>
        </authorList>
    </citation>
    <scope>NUCLEOTIDE SEQUENCE</scope>
    <source>
        <strain evidence="2">JCM 13573</strain>
    </source>
</reference>
<dbReference type="Pfam" id="PF01656">
    <property type="entry name" value="CbiA"/>
    <property type="match status" value="1"/>
</dbReference>
<keyword evidence="4" id="KW-1185">Reference proteome</keyword>
<dbReference type="Gene3D" id="1.25.40.10">
    <property type="entry name" value="Tetratricopeptide repeat domain"/>
    <property type="match status" value="4"/>
</dbReference>
<dbReference type="EMBL" id="BLKU01000005">
    <property type="protein sequence ID" value="GFG67102.1"/>
    <property type="molecule type" value="Genomic_DNA"/>
</dbReference>
<gene>
    <name evidence="3" type="ORF">I2456_20885</name>
    <name evidence="2" type="ORF">MKUB_45920</name>
</gene>
<evidence type="ECO:0000313" key="5">
    <source>
        <dbReference type="Proteomes" id="UP000663583"/>
    </source>
</evidence>
<dbReference type="Proteomes" id="UP000663583">
    <property type="component" value="Chromosome"/>
</dbReference>
<name>A0AAX1J8V7_9MYCO</name>
<feature type="domain" description="CobQ/CobB/MinD/ParA nucleotide binding" evidence="1">
    <location>
        <begin position="7"/>
        <end position="126"/>
    </location>
</feature>
<evidence type="ECO:0000313" key="4">
    <source>
        <dbReference type="Proteomes" id="UP000465306"/>
    </source>
</evidence>
<dbReference type="PANTHER" id="PTHR19959">
    <property type="entry name" value="KINESIN LIGHT CHAIN"/>
    <property type="match status" value="1"/>
</dbReference>
<reference evidence="2 4" key="1">
    <citation type="journal article" date="2019" name="Emerg. Microbes Infect.">
        <title>Comprehensive subspecies identification of 175 nontuberculous mycobacteria species based on 7547 genomic profiles.</title>
        <authorList>
            <person name="Matsumoto Y."/>
            <person name="Kinjo T."/>
            <person name="Motooka D."/>
            <person name="Nabeya D."/>
            <person name="Jung N."/>
            <person name="Uechi K."/>
            <person name="Horii T."/>
            <person name="Iida T."/>
            <person name="Fujita J."/>
            <person name="Nakamura S."/>
        </authorList>
    </citation>
    <scope>NUCLEOTIDE SEQUENCE [LARGE SCALE GENOMIC DNA]</scope>
    <source>
        <strain evidence="2 4">JCM 13573</strain>
    </source>
</reference>
<dbReference type="SUPFAM" id="SSF48452">
    <property type="entry name" value="TPR-like"/>
    <property type="match status" value="4"/>
</dbReference>
<proteinExistence type="predicted"/>